<feature type="domain" description="NAD-dependent epimerase/dehydratase" evidence="1">
    <location>
        <begin position="5"/>
        <end position="231"/>
    </location>
</feature>
<sequence length="333" mass="36487">MNERMLITGGSGFLGYHLIQAAKAEGLDVDAGVRGSSHTDHLRGMGVGLVDLPYDTKSSLSAQLAEGGYRYIVHAAAVTRAKSASVYEQVNVCYADRLGQAAMESGIPLASFVYVSSLAAIGPLPYQPGLFINERTVPQPVTEYGRSKLEAERRLRAIDGLPLRIVRPTAVYGPRERDLLVLFKAIARGVDAYIGSTPQLLSFVYATDLAKVIIKAALVASGSGETREYNISDGQVYGRYDMADILADIFQKKARRIHLPTGMVRLVAEGMAAAYRKSATMPVIYPERIHELTAANWACDITRAKQELGYMPAYDLEKGLHKAIAWYKSQRWL</sequence>
<name>A0A1H7F893_9SPHI</name>
<gene>
    <name evidence="2" type="ORF">SAMN05421740_101253</name>
</gene>
<reference evidence="3" key="1">
    <citation type="submission" date="2016-10" db="EMBL/GenBank/DDBJ databases">
        <authorList>
            <person name="Varghese N."/>
            <person name="Submissions S."/>
        </authorList>
    </citation>
    <scope>NUCLEOTIDE SEQUENCE [LARGE SCALE GENOMIC DNA]</scope>
    <source>
        <strain evidence="3">Jip14</strain>
    </source>
</reference>
<proteinExistence type="predicted"/>
<dbReference type="EMBL" id="FNZR01000001">
    <property type="protein sequence ID" value="SEK21944.1"/>
    <property type="molecule type" value="Genomic_DNA"/>
</dbReference>
<dbReference type="InterPro" id="IPR001509">
    <property type="entry name" value="Epimerase_deHydtase"/>
</dbReference>
<dbReference type="RefSeq" id="WP_090602144.1">
    <property type="nucleotide sequence ID" value="NZ_FNZR01000001.1"/>
</dbReference>
<evidence type="ECO:0000259" key="1">
    <source>
        <dbReference type="Pfam" id="PF01370"/>
    </source>
</evidence>
<dbReference type="PANTHER" id="PTHR43245">
    <property type="entry name" value="BIFUNCTIONAL POLYMYXIN RESISTANCE PROTEIN ARNA"/>
    <property type="match status" value="1"/>
</dbReference>
<dbReference type="AlphaFoldDB" id="A0A1H7F893"/>
<dbReference type="Pfam" id="PF01370">
    <property type="entry name" value="Epimerase"/>
    <property type="match status" value="1"/>
</dbReference>
<accession>A0A1H7F893</accession>
<evidence type="ECO:0000313" key="3">
    <source>
        <dbReference type="Proteomes" id="UP000198916"/>
    </source>
</evidence>
<evidence type="ECO:0000313" key="2">
    <source>
        <dbReference type="EMBL" id="SEK21944.1"/>
    </source>
</evidence>
<dbReference type="InterPro" id="IPR036291">
    <property type="entry name" value="NAD(P)-bd_dom_sf"/>
</dbReference>
<dbReference type="STRING" id="332977.SAMN05421740_101253"/>
<dbReference type="PANTHER" id="PTHR43245:SF58">
    <property type="entry name" value="BLL5923 PROTEIN"/>
    <property type="match status" value="1"/>
</dbReference>
<protein>
    <submittedName>
        <fullName evidence="2">Nucleoside-diphosphate-sugar epimerase</fullName>
    </submittedName>
</protein>
<dbReference type="Proteomes" id="UP000198916">
    <property type="component" value="Unassembled WGS sequence"/>
</dbReference>
<dbReference type="InterPro" id="IPR050177">
    <property type="entry name" value="Lipid_A_modif_metabolic_enz"/>
</dbReference>
<dbReference type="OrthoDB" id="1490291at2"/>
<organism evidence="2 3">
    <name type="scientific">Parapedobacter koreensis</name>
    <dbReference type="NCBI Taxonomy" id="332977"/>
    <lineage>
        <taxon>Bacteria</taxon>
        <taxon>Pseudomonadati</taxon>
        <taxon>Bacteroidota</taxon>
        <taxon>Sphingobacteriia</taxon>
        <taxon>Sphingobacteriales</taxon>
        <taxon>Sphingobacteriaceae</taxon>
        <taxon>Parapedobacter</taxon>
    </lineage>
</organism>
<dbReference type="SUPFAM" id="SSF51735">
    <property type="entry name" value="NAD(P)-binding Rossmann-fold domains"/>
    <property type="match status" value="1"/>
</dbReference>
<keyword evidence="3" id="KW-1185">Reference proteome</keyword>
<dbReference type="Gene3D" id="3.40.50.720">
    <property type="entry name" value="NAD(P)-binding Rossmann-like Domain"/>
    <property type="match status" value="1"/>
</dbReference>